<dbReference type="GO" id="GO:0005085">
    <property type="term" value="F:guanyl-nucleotide exchange factor activity"/>
    <property type="evidence" value="ECO:0007669"/>
    <property type="project" value="UniProtKB-KW"/>
</dbReference>
<evidence type="ECO:0000256" key="4">
    <source>
        <dbReference type="ARBA" id="ARBA00022553"/>
    </source>
</evidence>
<feature type="compositionally biased region" description="Low complexity" evidence="6">
    <location>
        <begin position="1623"/>
        <end position="1632"/>
    </location>
</feature>
<feature type="region of interest" description="Disordered" evidence="6">
    <location>
        <begin position="230"/>
        <end position="258"/>
    </location>
</feature>
<dbReference type="InterPro" id="IPR011993">
    <property type="entry name" value="PH-like_dom_sf"/>
</dbReference>
<dbReference type="SUPFAM" id="SSF52087">
    <property type="entry name" value="CRAL/TRIO domain"/>
    <property type="match status" value="1"/>
</dbReference>
<keyword evidence="5" id="KW-0344">Guanine-nucleotide releasing factor</keyword>
<dbReference type="Gene3D" id="1.20.900.10">
    <property type="entry name" value="Dbl homology (DH) domain"/>
    <property type="match status" value="2"/>
</dbReference>
<dbReference type="Gene3D" id="3.40.525.10">
    <property type="entry name" value="CRAL-TRIO lipid binding domain"/>
    <property type="match status" value="1"/>
</dbReference>
<dbReference type="InterPro" id="IPR001849">
    <property type="entry name" value="PH_domain"/>
</dbReference>
<dbReference type="Pfam" id="PF00435">
    <property type="entry name" value="Spectrin"/>
    <property type="match status" value="3"/>
</dbReference>
<dbReference type="SMART" id="SM00325">
    <property type="entry name" value="RhoGEF"/>
    <property type="match status" value="1"/>
</dbReference>
<evidence type="ECO:0000256" key="1">
    <source>
        <dbReference type="ARBA" id="ARBA00004496"/>
    </source>
</evidence>
<keyword evidence="2" id="KW-0728">SH3 domain</keyword>
<dbReference type="SMART" id="SM00516">
    <property type="entry name" value="SEC14"/>
    <property type="match status" value="1"/>
</dbReference>
<feature type="domain" description="PH" evidence="7">
    <location>
        <begin position="1473"/>
        <end position="1576"/>
    </location>
</feature>
<comment type="subcellular location">
    <subcellularLocation>
        <location evidence="1">Cytoplasm</location>
    </subcellularLocation>
</comment>
<dbReference type="SMART" id="SM00233">
    <property type="entry name" value="PH"/>
    <property type="match status" value="2"/>
</dbReference>
<dbReference type="Pfam" id="PF22697">
    <property type="entry name" value="SOS1_NGEF_PH"/>
    <property type="match status" value="2"/>
</dbReference>
<dbReference type="CDD" id="cd00176">
    <property type="entry name" value="SPEC"/>
    <property type="match status" value="4"/>
</dbReference>
<evidence type="ECO:0000259" key="7">
    <source>
        <dbReference type="PROSITE" id="PS50003"/>
    </source>
</evidence>
<gene>
    <name evidence="9" type="ORF">NMOB1V02_LOCUS6460</name>
</gene>
<dbReference type="Gene3D" id="1.20.58.60">
    <property type="match status" value="5"/>
</dbReference>
<organism evidence="9">
    <name type="scientific">Notodromas monacha</name>
    <dbReference type="NCBI Taxonomy" id="399045"/>
    <lineage>
        <taxon>Eukaryota</taxon>
        <taxon>Metazoa</taxon>
        <taxon>Ecdysozoa</taxon>
        <taxon>Arthropoda</taxon>
        <taxon>Crustacea</taxon>
        <taxon>Oligostraca</taxon>
        <taxon>Ostracoda</taxon>
        <taxon>Podocopa</taxon>
        <taxon>Podocopida</taxon>
        <taxon>Cypridocopina</taxon>
        <taxon>Cypridoidea</taxon>
        <taxon>Cyprididae</taxon>
        <taxon>Notodromas</taxon>
    </lineage>
</organism>
<evidence type="ECO:0000313" key="10">
    <source>
        <dbReference type="Proteomes" id="UP000678499"/>
    </source>
</evidence>
<dbReference type="PROSITE" id="PS50010">
    <property type="entry name" value="DH_2"/>
    <property type="match status" value="2"/>
</dbReference>
<dbReference type="PANTHER" id="PTHR22826:SF106">
    <property type="entry name" value="TRIO, ISOFORM A"/>
    <property type="match status" value="1"/>
</dbReference>
<evidence type="ECO:0000313" key="9">
    <source>
        <dbReference type="EMBL" id="CAD7278763.1"/>
    </source>
</evidence>
<dbReference type="Gene3D" id="2.30.29.30">
    <property type="entry name" value="Pleckstrin-homology domain (PH domain)/Phosphotyrosine-binding domain (PTB)"/>
    <property type="match status" value="2"/>
</dbReference>
<dbReference type="InterPro" id="IPR058918">
    <property type="entry name" value="KALRN/TRIO-like_spectrin"/>
</dbReference>
<feature type="compositionally biased region" description="Polar residues" evidence="6">
    <location>
        <begin position="1678"/>
        <end position="1690"/>
    </location>
</feature>
<feature type="region of interest" description="Disordered" evidence="6">
    <location>
        <begin position="1623"/>
        <end position="1690"/>
    </location>
</feature>
<dbReference type="GO" id="GO:0007411">
    <property type="term" value="P:axon guidance"/>
    <property type="evidence" value="ECO:0007669"/>
    <property type="project" value="TreeGrafter"/>
</dbReference>
<name>A0A7R9BNR9_9CRUS</name>
<feature type="compositionally biased region" description="Polar residues" evidence="6">
    <location>
        <begin position="1633"/>
        <end position="1657"/>
    </location>
</feature>
<dbReference type="InterPro" id="IPR035899">
    <property type="entry name" value="DBL_dom_sf"/>
</dbReference>
<dbReference type="InterPro" id="IPR051336">
    <property type="entry name" value="RhoGEF_Guanine_NuclExch_SF"/>
</dbReference>
<dbReference type="InterPro" id="IPR055251">
    <property type="entry name" value="SOS1_NGEF_PH"/>
</dbReference>
<keyword evidence="3" id="KW-0963">Cytoplasm</keyword>
<feature type="compositionally biased region" description="Low complexity" evidence="6">
    <location>
        <begin position="233"/>
        <end position="255"/>
    </location>
</feature>
<dbReference type="InterPro" id="IPR000219">
    <property type="entry name" value="DH_dom"/>
</dbReference>
<dbReference type="InterPro" id="IPR001251">
    <property type="entry name" value="CRAL-TRIO_dom"/>
</dbReference>
<keyword evidence="4" id="KW-0597">Phosphoprotein</keyword>
<feature type="domain" description="DH" evidence="8">
    <location>
        <begin position="1722"/>
        <end position="1918"/>
    </location>
</feature>
<dbReference type="EMBL" id="CAJPEX010001353">
    <property type="protein sequence ID" value="CAG0918915.1"/>
    <property type="molecule type" value="Genomic_DNA"/>
</dbReference>
<reference evidence="9" key="1">
    <citation type="submission" date="2020-11" db="EMBL/GenBank/DDBJ databases">
        <authorList>
            <person name="Tran Van P."/>
        </authorList>
    </citation>
    <scope>NUCLEOTIDE SEQUENCE</scope>
</reference>
<evidence type="ECO:0000256" key="6">
    <source>
        <dbReference type="SAM" id="MobiDB-lite"/>
    </source>
</evidence>
<accession>A0A7R9BNR9</accession>
<feature type="domain" description="DH" evidence="8">
    <location>
        <begin position="1286"/>
        <end position="1461"/>
    </location>
</feature>
<dbReference type="EMBL" id="OA883390">
    <property type="protein sequence ID" value="CAD7278763.1"/>
    <property type="molecule type" value="Genomic_DNA"/>
</dbReference>
<dbReference type="PROSITE" id="PS50003">
    <property type="entry name" value="PH_DOMAIN"/>
    <property type="match status" value="2"/>
</dbReference>
<evidence type="ECO:0000256" key="5">
    <source>
        <dbReference type="ARBA" id="ARBA00022658"/>
    </source>
</evidence>
<dbReference type="Proteomes" id="UP000678499">
    <property type="component" value="Unassembled WGS sequence"/>
</dbReference>
<dbReference type="InterPro" id="IPR018159">
    <property type="entry name" value="Spectrin/alpha-actinin"/>
</dbReference>
<dbReference type="InterPro" id="IPR036865">
    <property type="entry name" value="CRAL-TRIO_dom_sf"/>
</dbReference>
<dbReference type="Pfam" id="PF23323">
    <property type="entry name" value="Spectrin_6"/>
    <property type="match status" value="1"/>
</dbReference>
<feature type="domain" description="PH" evidence="7">
    <location>
        <begin position="1936"/>
        <end position="2043"/>
    </location>
</feature>
<dbReference type="Pfam" id="PF13716">
    <property type="entry name" value="CRAL_TRIO_2"/>
    <property type="match status" value="1"/>
</dbReference>
<dbReference type="SUPFAM" id="SSF48065">
    <property type="entry name" value="DBL homology domain (DH-domain)"/>
    <property type="match status" value="2"/>
</dbReference>
<dbReference type="CDD" id="cd00170">
    <property type="entry name" value="SEC14"/>
    <property type="match status" value="1"/>
</dbReference>
<dbReference type="InterPro" id="IPR002017">
    <property type="entry name" value="Spectrin_repeat"/>
</dbReference>
<dbReference type="OrthoDB" id="10256089at2759"/>
<dbReference type="CDD" id="cd00160">
    <property type="entry name" value="RhoGEF"/>
    <property type="match status" value="1"/>
</dbReference>
<evidence type="ECO:0000256" key="2">
    <source>
        <dbReference type="ARBA" id="ARBA00022443"/>
    </source>
</evidence>
<dbReference type="SUPFAM" id="SSF50729">
    <property type="entry name" value="PH domain-like"/>
    <property type="match status" value="2"/>
</dbReference>
<dbReference type="SUPFAM" id="SSF46966">
    <property type="entry name" value="Spectrin repeat"/>
    <property type="match status" value="6"/>
</dbReference>
<protein>
    <submittedName>
        <fullName evidence="9">Uncharacterized protein</fullName>
    </submittedName>
</protein>
<dbReference type="FunFam" id="1.20.900.10:FF:000001">
    <property type="entry name" value="Guanine nucleotide exchange factor DBS"/>
    <property type="match status" value="1"/>
</dbReference>
<dbReference type="PANTHER" id="PTHR22826">
    <property type="entry name" value="RHO GUANINE EXCHANGE FACTOR-RELATED"/>
    <property type="match status" value="1"/>
</dbReference>
<dbReference type="SMART" id="SM00150">
    <property type="entry name" value="SPEC"/>
    <property type="match status" value="6"/>
</dbReference>
<evidence type="ECO:0000259" key="8">
    <source>
        <dbReference type="PROSITE" id="PS50010"/>
    </source>
</evidence>
<dbReference type="GO" id="GO:0005737">
    <property type="term" value="C:cytoplasm"/>
    <property type="evidence" value="ECO:0007669"/>
    <property type="project" value="UniProtKB-SubCell"/>
</dbReference>
<evidence type="ECO:0000256" key="3">
    <source>
        <dbReference type="ARBA" id="ARBA00022490"/>
    </source>
</evidence>
<proteinExistence type="predicted"/>
<dbReference type="GO" id="GO:0019898">
    <property type="term" value="C:extrinsic component of membrane"/>
    <property type="evidence" value="ECO:0007669"/>
    <property type="project" value="TreeGrafter"/>
</dbReference>
<sequence>MNGLRAVDLMGLLQEKIAFLTGGVDKRGGPILLFPANSKLEKVPPEDLKKLLTYLTSIPSEEMREHGFTAIIDMRGMTWGAVKPVLKLLQECLGSSIHCALILKPDNFWQKHRTSLGSQKYKFETVMVSLENISRYVEASNLTPELEGTCPYDHALWIELRVALENFSWQATDLLDRLEDVKDELSRTDCPSDVVSAKRSIEEHNELKKKIVRTPVEELDRMGQKILQKFNAGEGSSSSHDSGYSGRDSVSSSIGNHGGTHANLQQVMALLSNLRQLHHDLQHKWHQRKSQLDQCFQLRLFEQDVSKMIEWILSNRKMFLANYTEIGRSHEEAKQLEEEHNQFTLSCTNVYVNIKRILNVATRLIDTGHYASLHIQQVSGRLDRAWKEFAAGLDERTTVLALSVVFHQNAERYVENIVLWSRACDASCLPGEVVALDDALRQHQALYETICHGYTEVSNDGKALHATVGRLAGATNPAADYSEGASHVLEVIHSILAHHQTLEQLWHSKKLKLHQRLALRIFQEDVRLVLDWLKNHGQVFLMNNRGIGRNLQKAIALQKSHQHFERVAANTYINAEKLLATAQEFAHTGECDAAEIFPVAEELDRHINNFAARVSKRKRLLEIAVSFFSHEKELNEWIEELKTELTSKDVGASLEETEQLMSHFAQQKDSTMHALNNTVAEGHGLLQELSAVSQSMPGQSDVTASISTVEGMIEKFRILREELEEYWQARKLRLELSLRVRLYEKDALEVMSRVQMWVEESSNGDEEFGRTSMSGLLRETTSRSLRRDGPEVEEIEERLEAHSQSLANVQANITHMLQRGHELAEALNKLRLSPDGVCDLNAKQRVATLLGHLTELELSVGATGEGRRGLMEQKLSLARLQSEAQQVLAWIRQGEVMLRATFSLPFSAADAEASKRDHAHFQVAIKKTHEAAAQAKQRAEQMLNANHQDHEVVREVAVSIQQRMEQLLMCAEDRRRLVLYASKFFSTADQVSSVLESLEKEYKREEDCCAPEKLGVFIATTAGASSPSTPPTASLPSSTRDRAALLPLMITNFQKKKDMFLRACTLVHRASEPFLKYAERSCQGAGNAGAYASVEVKVKDVLNGIMRLESRVLESWTQKKQRMEQCHDFAVVELTTQQELEWLRREAEEYLKSRENGLLVNSVDAQNLKAEHQEFENGPKETAERVKVLAQLADRVIEKGLIHANEIRELASVLEREHSIFVSRMAAYRSKLDAALGVKTVIGSFPSIPVHSPARDFVGNLKDMVPLPQSNSDKQLSEERRKSARKKEFIMAELLQTERTYVKDLEVCVRTFLKDLREPSGNVPSGLFGKDSILFGNVEEILEFHSSVFLRELEKYETMPEDVGHCFVTWASKFDMYVKYCKNKPESNGVLVQFAGNFFEEIQAKHGVEHPIAAYLIKPVQRITKYQLLLKDLLSCSEEGRGELKDGLDVMLNVPKKANDAMHLSMLEGCDMSLDTLGEVYSKQLIRKGRERHLFLFDLHLIISKEGRDSYGKSKYTFKQRLMTSDLGLNESVDGDECKFAIVVGRLASNDQRIVLKAASVEVKQTWLKKLKEVLQESLLNRSTPMALGSSIATKSVGKFIKSKISKDSKDVSLEGIGGDGADAGSISSYGSNGETQQEYHSRTSLGTLQASVSSQHDATEDIPEDMPPPMEVFERPSVQNSENETATATASEIEQIVQKGLINLAVSEGSDANSDQGGAIECAMCIQDLMDSERSYIKDLAELSDALTKFIQEPQSTHETVCQSAKSLLQIITGSYKWHSDVFLPQLESCQGSPGKVAGVFFEAEPDLRRYVDFSAEKCRFERLYSENTRIIEVESSPFDAAYIVFSKIPNREMMNDPEENPFGGMTMKPIERLTAYQIFLVDLRKASQKIDSNADSTAIIKASNAIRALLKEVTDQLLVGRMKGFEGSLGSEGRLLHQGSLVCQEGTSSAYAWKLFDVFLFEKSIIFTESQGTQTNGESVPFIFKYQLKVNNMALVDKWSDDPVKFLVKSKESKSNSLLVCQASSIGNREEWVSKIRKMLDMQVNMLND</sequence>
<keyword evidence="10" id="KW-1185">Reference proteome</keyword>
<dbReference type="Pfam" id="PF00621">
    <property type="entry name" value="RhoGEF"/>
    <property type="match status" value="2"/>
</dbReference>